<feature type="compositionally biased region" description="Acidic residues" evidence="1">
    <location>
        <begin position="626"/>
        <end position="663"/>
    </location>
</feature>
<feature type="signal peptide" evidence="2">
    <location>
        <begin position="1"/>
        <end position="23"/>
    </location>
</feature>
<sequence>MRPHIIALRVFVLALQWAHLALTENDAERSPLCKKIEDEGHELTAEQASSIVGPWAQAQFDEWKSVDSRGHFWTWLHRKWAPDAADSIINCKLSSKCSPVTCRFIDDQQDIEDQWSAFWTLEMVTNLHNMAWEIRNSNQEAWLSVRGDLATIMGKFSDGSNIEKHKAQHDRHWKIASHIITTVAMLLSAIGVWLSAGAGVGIISAEAAVGAAAEAAGTAAPAKLLGTLTVEQVRMISSSAGLFGTTGTAALNFGTDMIEAKNYVSKTTSMLEHSQKMNQDRIVDRFDSYLMSLFAGDQSLIDMIQQGRYTNSTSVHTPNINTALRQQWAASYISSIWNVERTYIVMANTRNCEADSRGFKGLRVCLEEAPKYVFYAFSKSIVREGTNHKALIRGPIGHKELKSFTGFTLKDAVRASYVYSMRHGYSAKQGAPESEDMLDSFYGPKSIEAGGRAHGLFNIPILYSPGGQAISSINSRHNRNYPCMAAALPWSTEHHNRDSSLEARNSGSEKWADNDPKTMFQFLNVTGFYKSGDWWSYCTCSRKHHGNHCRGNKKINWEGKFGPDQYKKIHHPFKECKGRKHDFVGCERPNNNGYDKNKCGGKHNIALGLAEGDVQGYNETAFDLEGMSDDAADPGDSEDEGDQSDWTDGEDESDDEEEGDDSELPASQENKTTNVAPSRA</sequence>
<feature type="compositionally biased region" description="Polar residues" evidence="1">
    <location>
        <begin position="665"/>
        <end position="680"/>
    </location>
</feature>
<keyword evidence="4" id="KW-1185">Reference proteome</keyword>
<evidence type="ECO:0000256" key="2">
    <source>
        <dbReference type="SAM" id="SignalP"/>
    </source>
</evidence>
<feature type="region of interest" description="Disordered" evidence="1">
    <location>
        <begin position="625"/>
        <end position="680"/>
    </location>
</feature>
<evidence type="ECO:0000313" key="3">
    <source>
        <dbReference type="EMBL" id="CAD0115503.1"/>
    </source>
</evidence>
<dbReference type="OrthoDB" id="3800526at2759"/>
<evidence type="ECO:0000313" key="4">
    <source>
        <dbReference type="Proteomes" id="UP000745764"/>
    </source>
</evidence>
<keyword evidence="2" id="KW-0732">Signal</keyword>
<gene>
    <name evidence="3" type="ORF">AWRI4620_LOCUS9758</name>
</gene>
<dbReference type="AlphaFoldDB" id="A0A9N8KXJ8"/>
<dbReference type="EMBL" id="CAINUL010000019">
    <property type="protein sequence ID" value="CAD0115503.1"/>
    <property type="molecule type" value="Genomic_DNA"/>
</dbReference>
<name>A0A9N8KXJ8_9PEZI</name>
<dbReference type="Proteomes" id="UP000745764">
    <property type="component" value="Unassembled WGS sequence"/>
</dbReference>
<organism evidence="3 4">
    <name type="scientific">Aureobasidium uvarum</name>
    <dbReference type="NCBI Taxonomy" id="2773716"/>
    <lineage>
        <taxon>Eukaryota</taxon>
        <taxon>Fungi</taxon>
        <taxon>Dikarya</taxon>
        <taxon>Ascomycota</taxon>
        <taxon>Pezizomycotina</taxon>
        <taxon>Dothideomycetes</taxon>
        <taxon>Dothideomycetidae</taxon>
        <taxon>Dothideales</taxon>
        <taxon>Saccotheciaceae</taxon>
        <taxon>Aureobasidium</taxon>
    </lineage>
</organism>
<accession>A0A9N8KXJ8</accession>
<reference evidence="3" key="1">
    <citation type="submission" date="2020-06" db="EMBL/GenBank/DDBJ databases">
        <authorList>
            <person name="Onetto C."/>
        </authorList>
    </citation>
    <scope>NUCLEOTIDE SEQUENCE</scope>
</reference>
<evidence type="ECO:0000256" key="1">
    <source>
        <dbReference type="SAM" id="MobiDB-lite"/>
    </source>
</evidence>
<feature type="chain" id="PRO_5040314240" evidence="2">
    <location>
        <begin position="24"/>
        <end position="680"/>
    </location>
</feature>
<protein>
    <submittedName>
        <fullName evidence="3">Uncharacterized protein</fullName>
    </submittedName>
</protein>
<proteinExistence type="predicted"/>
<comment type="caution">
    <text evidence="3">The sequence shown here is derived from an EMBL/GenBank/DDBJ whole genome shotgun (WGS) entry which is preliminary data.</text>
</comment>